<reference evidence="4" key="1">
    <citation type="journal article" date="2019" name="Int. J. Syst. Evol. Microbiol.">
        <title>The Global Catalogue of Microorganisms (GCM) 10K type strain sequencing project: providing services to taxonomists for standard genome sequencing and annotation.</title>
        <authorList>
            <consortium name="The Broad Institute Genomics Platform"/>
            <consortium name="The Broad Institute Genome Sequencing Center for Infectious Disease"/>
            <person name="Wu L."/>
            <person name="Ma J."/>
        </authorList>
    </citation>
    <scope>NUCLEOTIDE SEQUENCE [LARGE SCALE GENOMIC DNA]</scope>
    <source>
        <strain evidence="4">JCM 14303</strain>
    </source>
</reference>
<name>A0ABP4L4E6_9ACTN</name>
<dbReference type="Pfam" id="PF00487">
    <property type="entry name" value="FA_desaturase"/>
    <property type="match status" value="1"/>
</dbReference>
<dbReference type="EMBL" id="BAAANC010000001">
    <property type="protein sequence ID" value="GAA1513447.1"/>
    <property type="molecule type" value="Genomic_DNA"/>
</dbReference>
<keyword evidence="1" id="KW-0472">Membrane</keyword>
<keyword evidence="1" id="KW-0812">Transmembrane</keyword>
<dbReference type="CDD" id="cd03506">
    <property type="entry name" value="Delta6-FADS-like"/>
    <property type="match status" value="1"/>
</dbReference>
<feature type="transmembrane region" description="Helical" evidence="1">
    <location>
        <begin position="166"/>
        <end position="188"/>
    </location>
</feature>
<sequence>MSQTVIDDSRPQQRFTSLYTDLSHTVRDLGLLKRRYGYYWTRIGLVLLSLGGIVTGFILLGNSWFQLLMAGALAMVLTQVAFLSHDSAHRQIFDSAAWNDWTARILAGGLAGMSIDWWRGKHSKHHNAPNQLGKDPDIAIGVVAFTPDHVASRTGLVKWLGDRQGWLFFPLLTLEGLSLHVAGLQHLIRRDATKLQRIEAGLVVSRLAGYVTVLFLLLPPGKAAAFLGLQLALFGVMLGASFAPNHKGMPLVPATMKLDFLRRQVLMSRNIRGGVVVDFLMGGLNYQIEHHLFPSMPRPTLRHVRPIVREYCAKHKVKYTEVGFFESYGIVIDYLNNVGLRARDPFQCPLSAAMRAPATS</sequence>
<dbReference type="InterPro" id="IPR005804">
    <property type="entry name" value="FA_desaturase_dom"/>
</dbReference>
<feature type="domain" description="Fatty acid desaturase" evidence="2">
    <location>
        <begin position="63"/>
        <end position="321"/>
    </location>
</feature>
<proteinExistence type="predicted"/>
<gene>
    <name evidence="3" type="ORF">GCM10009741_09290</name>
</gene>
<feature type="transmembrane region" description="Helical" evidence="1">
    <location>
        <begin position="39"/>
        <end position="60"/>
    </location>
</feature>
<dbReference type="InterPro" id="IPR012171">
    <property type="entry name" value="Fatty_acid_desaturase"/>
</dbReference>
<evidence type="ECO:0000256" key="1">
    <source>
        <dbReference type="SAM" id="Phobius"/>
    </source>
</evidence>
<evidence type="ECO:0000259" key="2">
    <source>
        <dbReference type="Pfam" id="PF00487"/>
    </source>
</evidence>
<dbReference type="PANTHER" id="PTHR19353:SF19">
    <property type="entry name" value="DELTA(5) FATTY ACID DESATURASE C-RELATED"/>
    <property type="match status" value="1"/>
</dbReference>
<feature type="transmembrane region" description="Helical" evidence="1">
    <location>
        <begin position="200"/>
        <end position="218"/>
    </location>
</feature>
<dbReference type="Proteomes" id="UP001500363">
    <property type="component" value="Unassembled WGS sequence"/>
</dbReference>
<keyword evidence="4" id="KW-1185">Reference proteome</keyword>
<dbReference type="PANTHER" id="PTHR19353">
    <property type="entry name" value="FATTY ACID DESATURASE 2"/>
    <property type="match status" value="1"/>
</dbReference>
<dbReference type="PIRSF" id="PIRSF015921">
    <property type="entry name" value="FA_sphinglp_des"/>
    <property type="match status" value="1"/>
</dbReference>
<evidence type="ECO:0000313" key="3">
    <source>
        <dbReference type="EMBL" id="GAA1513447.1"/>
    </source>
</evidence>
<protein>
    <submittedName>
        <fullName evidence="3">Acyl-CoA desaturase</fullName>
    </submittedName>
</protein>
<keyword evidence="1" id="KW-1133">Transmembrane helix</keyword>
<dbReference type="RefSeq" id="WP_344169812.1">
    <property type="nucleotide sequence ID" value="NZ_BAAANC010000001.1"/>
</dbReference>
<evidence type="ECO:0000313" key="4">
    <source>
        <dbReference type="Proteomes" id="UP001500363"/>
    </source>
</evidence>
<comment type="caution">
    <text evidence="3">The sequence shown here is derived from an EMBL/GenBank/DDBJ whole genome shotgun (WGS) entry which is preliminary data.</text>
</comment>
<accession>A0ABP4L4E6</accession>
<organism evidence="3 4">
    <name type="scientific">Kribbella lupini</name>
    <dbReference type="NCBI Taxonomy" id="291602"/>
    <lineage>
        <taxon>Bacteria</taxon>
        <taxon>Bacillati</taxon>
        <taxon>Actinomycetota</taxon>
        <taxon>Actinomycetes</taxon>
        <taxon>Propionibacteriales</taxon>
        <taxon>Kribbellaceae</taxon>
        <taxon>Kribbella</taxon>
    </lineage>
</organism>
<feature type="transmembrane region" description="Helical" evidence="1">
    <location>
        <begin position="224"/>
        <end position="243"/>
    </location>
</feature>